<keyword evidence="4" id="KW-1185">Reference proteome</keyword>
<dbReference type="PANTHER" id="PTHR33121:SF71">
    <property type="entry name" value="OXYGEN SENSOR PROTEIN DOSP"/>
    <property type="match status" value="1"/>
</dbReference>
<gene>
    <name evidence="3" type="ORF">TW77_17170</name>
</gene>
<dbReference type="Gene3D" id="3.20.20.450">
    <property type="entry name" value="EAL domain"/>
    <property type="match status" value="1"/>
</dbReference>
<feature type="transmembrane region" description="Helical" evidence="1">
    <location>
        <begin position="195"/>
        <end position="216"/>
    </location>
</feature>
<dbReference type="Gene3D" id="3.30.70.270">
    <property type="match status" value="1"/>
</dbReference>
<dbReference type="RefSeq" id="WP_052713244.1">
    <property type="nucleotide sequence ID" value="NZ_JXYA01000042.1"/>
</dbReference>
<dbReference type="CDD" id="cd01948">
    <property type="entry name" value="EAL"/>
    <property type="match status" value="1"/>
</dbReference>
<dbReference type="InterPro" id="IPR000160">
    <property type="entry name" value="GGDEF_dom"/>
</dbReference>
<dbReference type="AlphaFoldDB" id="A0A0F4QJW4"/>
<dbReference type="SMART" id="SM00052">
    <property type="entry name" value="EAL"/>
    <property type="match status" value="1"/>
</dbReference>
<organism evidence="3 4">
    <name type="scientific">Pseudoalteromonas rubra</name>
    <dbReference type="NCBI Taxonomy" id="43658"/>
    <lineage>
        <taxon>Bacteria</taxon>
        <taxon>Pseudomonadati</taxon>
        <taxon>Pseudomonadota</taxon>
        <taxon>Gammaproteobacteria</taxon>
        <taxon>Alteromonadales</taxon>
        <taxon>Pseudoalteromonadaceae</taxon>
        <taxon>Pseudoalteromonas</taxon>
    </lineage>
</organism>
<dbReference type="SUPFAM" id="SSF141868">
    <property type="entry name" value="EAL domain-like"/>
    <property type="match status" value="1"/>
</dbReference>
<dbReference type="OrthoDB" id="5894408at2"/>
<keyword evidence="1" id="KW-1133">Transmembrane helix</keyword>
<dbReference type="Pfam" id="PF00563">
    <property type="entry name" value="EAL"/>
    <property type="match status" value="1"/>
</dbReference>
<keyword evidence="1" id="KW-0472">Membrane</keyword>
<protein>
    <recommendedName>
        <fullName evidence="2">EAL domain-containing protein</fullName>
    </recommendedName>
</protein>
<feature type="domain" description="EAL" evidence="2">
    <location>
        <begin position="380"/>
        <end position="627"/>
    </location>
</feature>
<name>A0A0F4QJW4_9GAMM</name>
<evidence type="ECO:0000259" key="2">
    <source>
        <dbReference type="PROSITE" id="PS50883"/>
    </source>
</evidence>
<evidence type="ECO:0000313" key="4">
    <source>
        <dbReference type="Proteomes" id="UP000033452"/>
    </source>
</evidence>
<dbReference type="EMBL" id="JXYA01000042">
    <property type="protein sequence ID" value="KJZ06947.1"/>
    <property type="molecule type" value="Genomic_DNA"/>
</dbReference>
<dbReference type="SUPFAM" id="SSF55073">
    <property type="entry name" value="Nucleotide cyclase"/>
    <property type="match status" value="1"/>
</dbReference>
<dbReference type="InterPro" id="IPR050706">
    <property type="entry name" value="Cyclic-di-GMP_PDE-like"/>
</dbReference>
<reference evidence="3 4" key="1">
    <citation type="journal article" date="2015" name="BMC Genomics">
        <title>Genome mining reveals unlocked bioactive potential of marine Gram-negative bacteria.</title>
        <authorList>
            <person name="Machado H."/>
            <person name="Sonnenschein E.C."/>
            <person name="Melchiorsen J."/>
            <person name="Gram L."/>
        </authorList>
    </citation>
    <scope>NUCLEOTIDE SEQUENCE [LARGE SCALE GENOMIC DNA]</scope>
    <source>
        <strain evidence="3 4">S2471</strain>
    </source>
</reference>
<proteinExistence type="predicted"/>
<dbReference type="InterPro" id="IPR043128">
    <property type="entry name" value="Rev_trsase/Diguanyl_cyclase"/>
</dbReference>
<dbReference type="InterPro" id="IPR035919">
    <property type="entry name" value="EAL_sf"/>
</dbReference>
<dbReference type="PROSITE" id="PS50883">
    <property type="entry name" value="EAL"/>
    <property type="match status" value="1"/>
</dbReference>
<keyword evidence="1" id="KW-0812">Transmembrane</keyword>
<comment type="caution">
    <text evidence="3">The sequence shown here is derived from an EMBL/GenBank/DDBJ whole genome shotgun (WGS) entry which is preliminary data.</text>
</comment>
<dbReference type="InterPro" id="IPR001633">
    <property type="entry name" value="EAL_dom"/>
</dbReference>
<evidence type="ECO:0000313" key="3">
    <source>
        <dbReference type="EMBL" id="KJZ06947.1"/>
    </source>
</evidence>
<dbReference type="PATRIC" id="fig|43658.5.peg.3628"/>
<sequence>MNKRNFALKALSLTWIVIGFVVFIASLSAYVLYTYHQTRSTIVNGIDQKLQMAARSTQLILGDDYHDRLGEINDDEYRHKSRQLSQLAQHLGVEYVYAMVYDAPYVRFSASSYTQNDVLQDKVTRLLDLYPEATAINKSAFRSTQPLFEISEDKWGHFKTIFIPHVTRDGRVYLTGADIKTSHIQSELAKSVKEALFTACFFFAIALLVAGMYLLILRKTLTTDARTGFPNRLALEQDLAKNPNQHLSLAIVAINELEEIVSFYGTDVGDEIIRRVMSHFSEFTVPFKVYRLATAKLVLLSDATKGEHYLSSLINEFPTTTPILQQPHLYVQLTAGIASGNKRLLLENAFIACRQAQQKQQRVCMYGQDPAQIKTIQESHIAIAKTVQSAFEQHRILPYFTPRMGIESKAIEQYHCTPRVLTEQGLILRPESFSDVIRHSRLSSQLTKVMLELCTAHFRKSHHAWSMQLSWQDLADPQMMEFIFAQLRRYPQPAKITFELEEQEVIEHFADMRVYINVLKSKGVNIMVASSNSGLLTISRVLKLTIDSVKLTSSVIEQLGEDTELHEYIEHIARLCHERQIALLVDGVQSKYQLEQLQDCNVKLVEGSLIGTPGPHINISQGNIDKDLQASA</sequence>
<dbReference type="PANTHER" id="PTHR33121">
    <property type="entry name" value="CYCLIC DI-GMP PHOSPHODIESTERASE PDEF"/>
    <property type="match status" value="1"/>
</dbReference>
<dbReference type="Pfam" id="PF00990">
    <property type="entry name" value="GGDEF"/>
    <property type="match status" value="1"/>
</dbReference>
<dbReference type="GO" id="GO:0071111">
    <property type="term" value="F:cyclic-guanylate-specific phosphodiesterase activity"/>
    <property type="evidence" value="ECO:0007669"/>
    <property type="project" value="InterPro"/>
</dbReference>
<accession>A0A0F4QJW4</accession>
<evidence type="ECO:0000256" key="1">
    <source>
        <dbReference type="SAM" id="Phobius"/>
    </source>
</evidence>
<dbReference type="InterPro" id="IPR029787">
    <property type="entry name" value="Nucleotide_cyclase"/>
</dbReference>
<dbReference type="SMART" id="SM00267">
    <property type="entry name" value="GGDEF"/>
    <property type="match status" value="1"/>
</dbReference>
<dbReference type="Proteomes" id="UP000033452">
    <property type="component" value="Unassembled WGS sequence"/>
</dbReference>
<feature type="transmembrane region" description="Helical" evidence="1">
    <location>
        <begin position="12"/>
        <end position="33"/>
    </location>
</feature>